<dbReference type="AlphaFoldDB" id="A0A401YEG0"/>
<dbReference type="FunFam" id="3.40.50.720:FF:000084">
    <property type="entry name" value="Short-chain dehydrogenase reductase"/>
    <property type="match status" value="1"/>
</dbReference>
<proteinExistence type="inferred from homology"/>
<organism evidence="5 6">
    <name type="scientific">Embleya hyalina</name>
    <dbReference type="NCBI Taxonomy" id="516124"/>
    <lineage>
        <taxon>Bacteria</taxon>
        <taxon>Bacillati</taxon>
        <taxon>Actinomycetota</taxon>
        <taxon>Actinomycetes</taxon>
        <taxon>Kitasatosporales</taxon>
        <taxon>Streptomycetaceae</taxon>
        <taxon>Embleya</taxon>
    </lineage>
</organism>
<dbReference type="EMBL" id="BIFH01000013">
    <property type="protein sequence ID" value="GCD92965.1"/>
    <property type="molecule type" value="Genomic_DNA"/>
</dbReference>
<keyword evidence="2" id="KW-0560">Oxidoreductase</keyword>
<dbReference type="SUPFAM" id="SSF51735">
    <property type="entry name" value="NAD(P)-binding Rossmann-fold domains"/>
    <property type="match status" value="1"/>
</dbReference>
<evidence type="ECO:0000256" key="3">
    <source>
        <dbReference type="ARBA" id="ARBA00023027"/>
    </source>
</evidence>
<sequence length="262" mass="26502">MTPPSMDGRRVVVTGGSKGIGKGIAAVFARSGAHVVITGRNAADVHATAAELSATGGKVTGIAADVGDPTAITRLADEAVEVLGGVDVVCCNAGIFPSTPLSELTAERIDEVFNVNLRGTMLTVTAFLPALRRSAHARVVVTASITGPVTGYPGWSHYAASKAGQMGFVRAAALELAPHGITINALLPGNVLTEGVVDLGAEYVRGMARSIPMGRLATSEEIGHAALFLASEHAGFITGQGLIVDGGQVLAESLDAITSPGA</sequence>
<dbReference type="Proteomes" id="UP000286931">
    <property type="component" value="Unassembled WGS sequence"/>
</dbReference>
<comment type="caution">
    <text evidence="5">The sequence shown here is derived from an EMBL/GenBank/DDBJ whole genome shotgun (WGS) entry which is preliminary data.</text>
</comment>
<accession>A0A401YEG0</accession>
<dbReference type="Pfam" id="PF13561">
    <property type="entry name" value="adh_short_C2"/>
    <property type="match status" value="1"/>
</dbReference>
<name>A0A401YEG0_9ACTN</name>
<feature type="domain" description="Ketoreductase" evidence="4">
    <location>
        <begin position="9"/>
        <end position="189"/>
    </location>
</feature>
<evidence type="ECO:0000259" key="4">
    <source>
        <dbReference type="SMART" id="SM00822"/>
    </source>
</evidence>
<dbReference type="PANTHER" id="PTHR24321">
    <property type="entry name" value="DEHYDROGENASES, SHORT CHAIN"/>
    <property type="match status" value="1"/>
</dbReference>
<dbReference type="InterPro" id="IPR036291">
    <property type="entry name" value="NAD(P)-bd_dom_sf"/>
</dbReference>
<protein>
    <submittedName>
        <fullName evidence="5">3-oxoacyl-(ACP) reductase</fullName>
    </submittedName>
</protein>
<dbReference type="InterPro" id="IPR002347">
    <property type="entry name" value="SDR_fam"/>
</dbReference>
<dbReference type="RefSeq" id="WP_170222089.1">
    <property type="nucleotide sequence ID" value="NZ_BIFH01000013.1"/>
</dbReference>
<dbReference type="GO" id="GO:0016491">
    <property type="term" value="F:oxidoreductase activity"/>
    <property type="evidence" value="ECO:0007669"/>
    <property type="project" value="UniProtKB-KW"/>
</dbReference>
<evidence type="ECO:0000313" key="5">
    <source>
        <dbReference type="EMBL" id="GCD92965.1"/>
    </source>
</evidence>
<dbReference type="CDD" id="cd05233">
    <property type="entry name" value="SDR_c"/>
    <property type="match status" value="1"/>
</dbReference>
<dbReference type="PRINTS" id="PR00081">
    <property type="entry name" value="GDHRDH"/>
</dbReference>
<reference evidence="5 6" key="1">
    <citation type="submission" date="2018-12" db="EMBL/GenBank/DDBJ databases">
        <title>Draft genome sequence of Embleya hyalina NBRC 13850T.</title>
        <authorList>
            <person name="Komaki H."/>
            <person name="Hosoyama A."/>
            <person name="Kimura A."/>
            <person name="Ichikawa N."/>
            <person name="Tamura T."/>
        </authorList>
    </citation>
    <scope>NUCLEOTIDE SEQUENCE [LARGE SCALE GENOMIC DNA]</scope>
    <source>
        <strain evidence="5 6">NBRC 13850</strain>
    </source>
</reference>
<gene>
    <name evidence="5" type="ORF">EHYA_00608</name>
</gene>
<dbReference type="Gene3D" id="3.40.50.720">
    <property type="entry name" value="NAD(P)-binding Rossmann-like Domain"/>
    <property type="match status" value="1"/>
</dbReference>
<evidence type="ECO:0000313" key="6">
    <source>
        <dbReference type="Proteomes" id="UP000286931"/>
    </source>
</evidence>
<evidence type="ECO:0000256" key="2">
    <source>
        <dbReference type="ARBA" id="ARBA00023002"/>
    </source>
</evidence>
<dbReference type="NCBIfam" id="NF004202">
    <property type="entry name" value="PRK05653.2-2"/>
    <property type="match status" value="1"/>
</dbReference>
<evidence type="ECO:0000256" key="1">
    <source>
        <dbReference type="ARBA" id="ARBA00006484"/>
    </source>
</evidence>
<dbReference type="SMART" id="SM00822">
    <property type="entry name" value="PKS_KR"/>
    <property type="match status" value="1"/>
</dbReference>
<comment type="similarity">
    <text evidence="1">Belongs to the short-chain dehydrogenases/reductases (SDR) family.</text>
</comment>
<dbReference type="PRINTS" id="PR00080">
    <property type="entry name" value="SDRFAMILY"/>
</dbReference>
<dbReference type="PANTHER" id="PTHR24321:SF8">
    <property type="entry name" value="ESTRADIOL 17-BETA-DEHYDROGENASE 8-RELATED"/>
    <property type="match status" value="1"/>
</dbReference>
<keyword evidence="6" id="KW-1185">Reference proteome</keyword>
<dbReference type="NCBIfam" id="NF009468">
    <property type="entry name" value="PRK12826.1-4"/>
    <property type="match status" value="1"/>
</dbReference>
<dbReference type="InterPro" id="IPR057326">
    <property type="entry name" value="KR_dom"/>
</dbReference>
<keyword evidence="3" id="KW-0520">NAD</keyword>